<evidence type="ECO:0000313" key="2">
    <source>
        <dbReference type="Proteomes" id="UP000356253"/>
    </source>
</evidence>
<organism evidence="1 2">
    <name type="scientific">Mesonia oceanica</name>
    <dbReference type="NCBI Taxonomy" id="2687242"/>
    <lineage>
        <taxon>Bacteria</taxon>
        <taxon>Pseudomonadati</taxon>
        <taxon>Bacteroidota</taxon>
        <taxon>Flavobacteriia</taxon>
        <taxon>Flavobacteriales</taxon>
        <taxon>Flavobacteriaceae</taxon>
        <taxon>Mesonia</taxon>
    </lineage>
</organism>
<protein>
    <submittedName>
        <fullName evidence="1">Diaminopimelate decarboxylase</fullName>
        <ecNumber evidence="1">4.1.1.20</ecNumber>
    </submittedName>
</protein>
<reference evidence="1" key="1">
    <citation type="submission" date="2019-09" db="EMBL/GenBank/DDBJ databases">
        <authorList>
            <person name="Rodrigo-Torres L."/>
            <person name="Arahal R. D."/>
            <person name="Lucena T."/>
        </authorList>
    </citation>
    <scope>NUCLEOTIDE SEQUENCE</scope>
    <source>
        <strain evidence="1">ISS653</strain>
    </source>
</reference>
<comment type="caution">
    <text evidence="1">The sequence shown here is derived from an EMBL/GenBank/DDBJ whole genome shotgun (WGS) entry which is preliminary data.</text>
</comment>
<keyword evidence="2" id="KW-1185">Reference proteome</keyword>
<dbReference type="Proteomes" id="UP000356253">
    <property type="component" value="Unassembled WGS sequence"/>
</dbReference>
<accession>A0AC61Y8D0</accession>
<sequence>MSKSTYTKGNQQKGLTPITSDWMHKIMKEPELVQALFATYGSPMNILNPNSFAKNCTVFKEVFQQHQVKAQLFYARKANKAKAFVKRALLENIGVDTASERELEQSLALGGDGDHLVLTSAIKTEKQIRMALQHQVPIIIDNHDECILINNLAQELDCQARVGFRLSGFSVDGEKLYSRFGFDIDEVEDYLMTQVGEDKKLSRFNVEGLHFHLDGYSTHQRSEALLQCIELIKRLKNKGFSFRFIDMGGGILINYLESKAEWLDFDARLKESLKGETSSVTFNNNGLGYWLEDGIIKGERKTYPYYNEINSGEFLTKILEYSDKDENTIASLLRNQNLEIRIEPGRSLVNQSGITMAKVVHRKQDAKGQWLVGLEMNMSQMMSSSADFMLDPYVMYADLNEDKADAVEVYFTGAYCLERDVLLKRKISLPKLPEINDVVVFVNTAGYMMHFFETQAHLFELATNLVYNEKSDSIRLSDFKKDAES</sequence>
<proteinExistence type="predicted"/>
<keyword evidence="1" id="KW-0456">Lyase</keyword>
<dbReference type="EMBL" id="CABVMM010000006">
    <property type="protein sequence ID" value="VVV00430.1"/>
    <property type="molecule type" value="Genomic_DNA"/>
</dbReference>
<gene>
    <name evidence="1" type="primary">lysA_2</name>
    <name evidence="1" type="ORF">FVB9532_01700</name>
</gene>
<dbReference type="EC" id="4.1.1.20" evidence="1"/>
<name>A0AC61Y8D0_9FLAO</name>
<evidence type="ECO:0000313" key="1">
    <source>
        <dbReference type="EMBL" id="VVV00430.1"/>
    </source>
</evidence>